<evidence type="ECO:0000313" key="11">
    <source>
        <dbReference type="EMBL" id="CAD7274928.1"/>
    </source>
</evidence>
<dbReference type="Pfam" id="PF09379">
    <property type="entry name" value="FERM_N"/>
    <property type="match status" value="1"/>
</dbReference>
<dbReference type="PROSITE" id="PS50010">
    <property type="entry name" value="DH_2"/>
    <property type="match status" value="1"/>
</dbReference>
<evidence type="ECO:0000256" key="4">
    <source>
        <dbReference type="ARBA" id="ARBA00022737"/>
    </source>
</evidence>
<dbReference type="SUPFAM" id="SSF47031">
    <property type="entry name" value="Second domain of FERM"/>
    <property type="match status" value="1"/>
</dbReference>
<dbReference type="Pfam" id="PF08736">
    <property type="entry name" value="FA"/>
    <property type="match status" value="1"/>
</dbReference>
<dbReference type="PROSITE" id="PS00660">
    <property type="entry name" value="FERM_1"/>
    <property type="match status" value="1"/>
</dbReference>
<dbReference type="InterPro" id="IPR018980">
    <property type="entry name" value="FERM_PH-like_C"/>
</dbReference>
<feature type="region of interest" description="Disordered" evidence="7">
    <location>
        <begin position="440"/>
        <end position="568"/>
    </location>
</feature>
<evidence type="ECO:0000256" key="6">
    <source>
        <dbReference type="ARBA" id="ARBA00043944"/>
    </source>
</evidence>
<dbReference type="InterPro" id="IPR000299">
    <property type="entry name" value="FERM_domain"/>
</dbReference>
<dbReference type="SMART" id="SM01195">
    <property type="entry name" value="FA"/>
    <property type="match status" value="1"/>
</dbReference>
<dbReference type="InterPro" id="IPR035963">
    <property type="entry name" value="FERM_2"/>
</dbReference>
<dbReference type="FunFam" id="2.30.29.30:FF:000002">
    <property type="entry name" value="Band 4.1-like protein 5 isoform 1"/>
    <property type="match status" value="1"/>
</dbReference>
<dbReference type="InterPro" id="IPR029071">
    <property type="entry name" value="Ubiquitin-like_domsf"/>
</dbReference>
<dbReference type="CDD" id="cd13193">
    <property type="entry name" value="FERM_C_FARP1-like"/>
    <property type="match status" value="1"/>
</dbReference>
<proteinExistence type="predicted"/>
<evidence type="ECO:0000256" key="2">
    <source>
        <dbReference type="ARBA" id="ARBA00022025"/>
    </source>
</evidence>
<dbReference type="Pfam" id="PF09380">
    <property type="entry name" value="FERM_C"/>
    <property type="match status" value="1"/>
</dbReference>
<evidence type="ECO:0000259" key="10">
    <source>
        <dbReference type="PROSITE" id="PS50057"/>
    </source>
</evidence>
<feature type="compositionally biased region" description="Basic and acidic residues" evidence="7">
    <location>
        <begin position="491"/>
        <end position="501"/>
    </location>
</feature>
<dbReference type="FunFam" id="3.10.20.90:FF:000040">
    <property type="entry name" value="FERM, RhoGEF and pleckstrin domain-containing protein"/>
    <property type="match status" value="1"/>
</dbReference>
<evidence type="ECO:0000313" key="12">
    <source>
        <dbReference type="Proteomes" id="UP000678499"/>
    </source>
</evidence>
<dbReference type="Gene3D" id="1.20.80.10">
    <property type="match status" value="1"/>
</dbReference>
<dbReference type="InterPro" id="IPR001849">
    <property type="entry name" value="PH_domain"/>
</dbReference>
<dbReference type="SUPFAM" id="SSF50729">
    <property type="entry name" value="PH domain-like"/>
    <property type="match status" value="3"/>
</dbReference>
<dbReference type="EMBL" id="CAJPEX010000323">
    <property type="protein sequence ID" value="CAG0915080.1"/>
    <property type="molecule type" value="Genomic_DNA"/>
</dbReference>
<reference evidence="11" key="1">
    <citation type="submission" date="2020-11" db="EMBL/GenBank/DDBJ databases">
        <authorList>
            <person name="Tran Van P."/>
        </authorList>
    </citation>
    <scope>NUCLEOTIDE SEQUENCE</scope>
</reference>
<feature type="compositionally biased region" description="Low complexity" evidence="7">
    <location>
        <begin position="1055"/>
        <end position="1065"/>
    </location>
</feature>
<feature type="domain" description="FERM" evidence="10">
    <location>
        <begin position="59"/>
        <end position="349"/>
    </location>
</feature>
<dbReference type="InterPro" id="IPR000798">
    <property type="entry name" value="Ez/rad/moesin-like"/>
</dbReference>
<dbReference type="InterPro" id="IPR018979">
    <property type="entry name" value="FERM_N"/>
</dbReference>
<dbReference type="InterPro" id="IPR035899">
    <property type="entry name" value="DBL_dom_sf"/>
</dbReference>
<dbReference type="PANTHER" id="PTHR45858">
    <property type="entry name" value="FERM DOMAIN CONTAINING PROTEIN"/>
    <property type="match status" value="1"/>
</dbReference>
<dbReference type="CDD" id="cd01220">
    <property type="entry name" value="PH1_FARP1-like"/>
    <property type="match status" value="1"/>
</dbReference>
<gene>
    <name evidence="11" type="ORF">NMOB1V02_LOCUS2740</name>
</gene>
<name>A0A7R9BJ46_9CRUS</name>
<dbReference type="GO" id="GO:0009887">
    <property type="term" value="P:animal organ morphogenesis"/>
    <property type="evidence" value="ECO:0007669"/>
    <property type="project" value="UniProtKB-ARBA"/>
</dbReference>
<dbReference type="SMART" id="SM01196">
    <property type="entry name" value="FERM_C"/>
    <property type="match status" value="1"/>
</dbReference>
<dbReference type="SUPFAM" id="SSF48065">
    <property type="entry name" value="DBL homology domain (DH-domain)"/>
    <property type="match status" value="1"/>
</dbReference>
<dbReference type="PRINTS" id="PR00661">
    <property type="entry name" value="ERMFAMILY"/>
</dbReference>
<dbReference type="AlphaFoldDB" id="A0A7R9BJ46"/>
<feature type="domain" description="PH" evidence="8">
    <location>
        <begin position="929"/>
        <end position="1026"/>
    </location>
</feature>
<dbReference type="Gene3D" id="2.30.29.30">
    <property type="entry name" value="Pleckstrin-homology domain (PH domain)/Phosphotyrosine-binding domain (PTB)"/>
    <property type="match status" value="3"/>
</dbReference>
<dbReference type="GO" id="GO:0005912">
    <property type="term" value="C:adherens junction"/>
    <property type="evidence" value="ECO:0007669"/>
    <property type="project" value="UniProtKB-SubCell"/>
</dbReference>
<dbReference type="Pfam" id="PF00373">
    <property type="entry name" value="FERM_M"/>
    <property type="match status" value="1"/>
</dbReference>
<dbReference type="InterPro" id="IPR019748">
    <property type="entry name" value="FERM_central"/>
</dbReference>
<dbReference type="FunFam" id="1.20.80.10:FF:000005">
    <property type="entry name" value="FERM, RhoGEF and pleckstrin domain-containing protein 1"/>
    <property type="match status" value="1"/>
</dbReference>
<dbReference type="GO" id="GO:0071944">
    <property type="term" value="C:cell periphery"/>
    <property type="evidence" value="ECO:0007669"/>
    <property type="project" value="UniProtKB-ARBA"/>
</dbReference>
<dbReference type="InterPro" id="IPR011993">
    <property type="entry name" value="PH-like_dom_sf"/>
</dbReference>
<keyword evidence="12" id="KW-1185">Reference proteome</keyword>
<dbReference type="OrthoDB" id="9990815at2759"/>
<keyword evidence="5" id="KW-0965">Cell junction</keyword>
<comment type="subcellular location">
    <subcellularLocation>
        <location evidence="1">Cell junction</location>
        <location evidence="1">Adherens junction</location>
    </subcellularLocation>
    <subcellularLocation>
        <location evidence="6">Cell projection</location>
        <location evidence="6">Rhabdomere</location>
    </subcellularLocation>
</comment>
<dbReference type="InterPro" id="IPR014847">
    <property type="entry name" value="FA"/>
</dbReference>
<organism evidence="11">
    <name type="scientific">Notodromas monacha</name>
    <dbReference type="NCBI Taxonomy" id="399045"/>
    <lineage>
        <taxon>Eukaryota</taxon>
        <taxon>Metazoa</taxon>
        <taxon>Ecdysozoa</taxon>
        <taxon>Arthropoda</taxon>
        <taxon>Crustacea</taxon>
        <taxon>Oligostraca</taxon>
        <taxon>Ostracoda</taxon>
        <taxon>Podocopa</taxon>
        <taxon>Podocopida</taxon>
        <taxon>Cypridocopina</taxon>
        <taxon>Cypridoidea</taxon>
        <taxon>Cyprididae</taxon>
        <taxon>Notodromas</taxon>
    </lineage>
</organism>
<feature type="compositionally biased region" description="Gly residues" evidence="7">
    <location>
        <begin position="447"/>
        <end position="457"/>
    </location>
</feature>
<dbReference type="Proteomes" id="UP000678499">
    <property type="component" value="Unassembled WGS sequence"/>
</dbReference>
<keyword evidence="4" id="KW-0677">Repeat</keyword>
<protein>
    <recommendedName>
        <fullName evidence="2">Moesin/ezrin/radixin homolog 1</fullName>
    </recommendedName>
</protein>
<dbReference type="InterPro" id="IPR014352">
    <property type="entry name" value="FERM/acyl-CoA-bd_prot_sf"/>
</dbReference>
<evidence type="ECO:0000256" key="3">
    <source>
        <dbReference type="ARBA" id="ARBA00022658"/>
    </source>
</evidence>
<dbReference type="PROSITE" id="PS50003">
    <property type="entry name" value="PH_DOMAIN"/>
    <property type="match status" value="2"/>
</dbReference>
<dbReference type="PROSITE" id="PS50057">
    <property type="entry name" value="FERM_3"/>
    <property type="match status" value="1"/>
</dbReference>
<dbReference type="SMART" id="SM00233">
    <property type="entry name" value="PH"/>
    <property type="match status" value="2"/>
</dbReference>
<evidence type="ECO:0000259" key="8">
    <source>
        <dbReference type="PROSITE" id="PS50003"/>
    </source>
</evidence>
<dbReference type="Gene3D" id="1.20.900.10">
    <property type="entry name" value="Dbl homology (DH) domain"/>
    <property type="match status" value="1"/>
</dbReference>
<feature type="domain" description="PH" evidence="8">
    <location>
        <begin position="1103"/>
        <end position="1157"/>
    </location>
</feature>
<dbReference type="CDD" id="cd00160">
    <property type="entry name" value="RhoGEF"/>
    <property type="match status" value="1"/>
</dbReference>
<dbReference type="GO" id="GO:0048731">
    <property type="term" value="P:system development"/>
    <property type="evidence" value="ECO:0007669"/>
    <property type="project" value="UniProtKB-ARBA"/>
</dbReference>
<dbReference type="PANTHER" id="PTHR45858:SF5">
    <property type="entry name" value="MOESIN_EZRIN_RADIXIN HOMOLOG 1"/>
    <property type="match status" value="1"/>
</dbReference>
<dbReference type="Pfam" id="PF00621">
    <property type="entry name" value="RhoGEF"/>
    <property type="match status" value="1"/>
</dbReference>
<dbReference type="CDD" id="cd14473">
    <property type="entry name" value="FERM_B-lobe"/>
    <property type="match status" value="1"/>
</dbReference>
<evidence type="ECO:0000256" key="5">
    <source>
        <dbReference type="ARBA" id="ARBA00022949"/>
    </source>
</evidence>
<evidence type="ECO:0000259" key="9">
    <source>
        <dbReference type="PROSITE" id="PS50010"/>
    </source>
</evidence>
<dbReference type="InterPro" id="IPR019747">
    <property type="entry name" value="FERM_CS"/>
</dbReference>
<accession>A0A7R9BJ46</accession>
<dbReference type="PRINTS" id="PR00935">
    <property type="entry name" value="BAND41"/>
</dbReference>
<dbReference type="Pfam" id="PF00169">
    <property type="entry name" value="PH"/>
    <property type="match status" value="1"/>
</dbReference>
<dbReference type="SMART" id="SM00295">
    <property type="entry name" value="B41"/>
    <property type="match status" value="1"/>
</dbReference>
<evidence type="ECO:0000256" key="1">
    <source>
        <dbReference type="ARBA" id="ARBA00004536"/>
    </source>
</evidence>
<sequence length="1172" mass="131862">MSAVMSGMASHGHNDASAGPMTTMPGIGDVPGRPVGLGSTTTPYDIIPTIRVTGKGKMMAVKVQMLDDGLAIFQVQAKALGRVLFEQVCRQLSLLEADYFGLEYSDANGTSYWLDLSKPMKEQMVLNALRDPLLRFCVKFYPPDPAQLEEEYTRFLFCLQIKRDMAQGHLMCNDKTAGLLASYVVQAESGDYAPEDYPDSSYLSSYKFVPHQSEELERLIMENHKKHVGQTPAEADLNLLETARRCEFYGMKMTPAKDHEGVPLNLTVAHMGLIVFQKVAKINTFSWAKIRKLSFKRRKFLVKLHPEGCVSIGRKYYKDQVEFFFDGRDECKNFWKKCVEHHGFFRCSSVKRIPRHRPKVMSRGSSFRYVGKTQKEMMDFVRGNFVKRQSFQRSQSFRQPLHSVLGSHPNVGSALDRGGVGIPHPLLPIGDALSGAQSMGSISLSHGGRGSLGGGGTLSRRTGDSVASGLRGAHSPVSPSHTDPGGDLPEYEERRHEECSRPGDQMQMKRGGAGHHYELPETPSTSKQTTSVTSSPQRAATTDDDEFSSSPRRTWAHRNVAPAGRGAMEREASLDHGEYILSENADVLRSPGEETEMNGNHSPSPPPPPPPIMDEEGNDTSITGLVDRVLSPLTNHAQETRNSIINNDEHRSRAGSWQNNVVRANGNVGYGELNGDLEVPDHQEGRKKRMTSKTYFIVKELLMTERTYRKDLEVIEVWLRDELMSNDDETLDDGIPRHVLDSLFEIHEPIFDFHSLLLKDIEERFRTWDSTSGRHPHHHNHTRLASSGGSRIGDVFHNSMHKMTPLYVNYLNGHRDVMEGLEYALKDSITFDQIIRDFEATEVCYLPLFTFVLKPLHRLTHYQALLRRLVDHYPIDHPDLTSCKAALTLMTDLVARVGEVLPTSDNYAKLVELQRELKGFDALIQPERHFIREGSLQKLSRKGYQQRMFFLFSDVLLYAARVTQPRLHFKIHGVIPLRDVMVEEADRRSTASHSFTIYANNRALLVAASTADEKRNWLQDFSRAIADAREKPETSLQYLSLKSASSSEDVGGGDANNAGDRGNGAPAVNQRSNTSVHVCWHRNTSVSSLDLRLAANDPFPLASLPLLSYRVTTPSPQDEIAKEHVFKLQFKNHVYFFRAESEYTFNRWMDVIGNATNRNFDVTSEILRSSPM</sequence>
<dbReference type="GO" id="GO:0005085">
    <property type="term" value="F:guanyl-nucleotide exchange factor activity"/>
    <property type="evidence" value="ECO:0007669"/>
    <property type="project" value="UniProtKB-KW"/>
</dbReference>
<feature type="region of interest" description="Disordered" evidence="7">
    <location>
        <begin position="1"/>
        <end position="21"/>
    </location>
</feature>
<feature type="compositionally biased region" description="Low complexity" evidence="7">
    <location>
        <begin position="522"/>
        <end position="537"/>
    </location>
</feature>
<feature type="region of interest" description="Disordered" evidence="7">
    <location>
        <begin position="591"/>
        <end position="619"/>
    </location>
</feature>
<dbReference type="InterPro" id="IPR000219">
    <property type="entry name" value="DH_dom"/>
</dbReference>
<dbReference type="SUPFAM" id="SSF54236">
    <property type="entry name" value="Ubiquitin-like"/>
    <property type="match status" value="1"/>
</dbReference>
<dbReference type="SMART" id="SM00325">
    <property type="entry name" value="RhoGEF"/>
    <property type="match status" value="1"/>
</dbReference>
<evidence type="ECO:0000256" key="7">
    <source>
        <dbReference type="SAM" id="MobiDB-lite"/>
    </source>
</evidence>
<dbReference type="CDD" id="cd17098">
    <property type="entry name" value="FERM_F1_FARP1_like"/>
    <property type="match status" value="1"/>
</dbReference>
<dbReference type="InterPro" id="IPR051835">
    <property type="entry name" value="RAC1-GEF"/>
</dbReference>
<dbReference type="Gene3D" id="3.10.20.90">
    <property type="entry name" value="Phosphatidylinositol 3-kinase Catalytic Subunit, Chain A, domain 1"/>
    <property type="match status" value="1"/>
</dbReference>
<dbReference type="GO" id="GO:0008092">
    <property type="term" value="F:cytoskeletal protein binding"/>
    <property type="evidence" value="ECO:0007669"/>
    <property type="project" value="InterPro"/>
</dbReference>
<keyword evidence="3" id="KW-0344">Guanine-nucleotide releasing factor</keyword>
<dbReference type="InterPro" id="IPR019749">
    <property type="entry name" value="Band_41_domain"/>
</dbReference>
<feature type="region of interest" description="Disordered" evidence="7">
    <location>
        <begin position="1045"/>
        <end position="1069"/>
    </location>
</feature>
<feature type="domain" description="DH" evidence="9">
    <location>
        <begin position="693"/>
        <end position="900"/>
    </location>
</feature>
<dbReference type="InterPro" id="IPR041788">
    <property type="entry name" value="FARP1/FARP2/FRMD7_FERM_C"/>
</dbReference>
<feature type="region of interest" description="Disordered" evidence="7">
    <location>
        <begin position="639"/>
        <end position="659"/>
    </location>
</feature>
<dbReference type="EMBL" id="OA882360">
    <property type="protein sequence ID" value="CAD7274928.1"/>
    <property type="molecule type" value="Genomic_DNA"/>
</dbReference>
<feature type="compositionally biased region" description="Pro residues" evidence="7">
    <location>
        <begin position="603"/>
        <end position="612"/>
    </location>
</feature>